<dbReference type="EMBL" id="FWYF01000002">
    <property type="protein sequence ID" value="SMD35109.1"/>
    <property type="molecule type" value="Genomic_DNA"/>
</dbReference>
<sequence>MESTKYKPSYILYLLMYVISLFILFKIEILNWYFIISVTIIWLVFFYKEEFYIHKIEKLRKEKIYTLLCEKYNGGKETPSGNFEVIYFGEAVLFSYGCISTRGGIRNDLKIFCEITDLDERLKTLCKIHFYYEKLEERDWIHVPFSFSWRNSIQYLAKNSDKRIIEIRTELVKYINEKSSATSREDNN</sequence>
<feature type="transmembrane region" description="Helical" evidence="1">
    <location>
        <begin position="9"/>
        <end position="25"/>
    </location>
</feature>
<gene>
    <name evidence="2" type="ORF">SAMN04488029_2346</name>
</gene>
<proteinExistence type="predicted"/>
<evidence type="ECO:0000256" key="1">
    <source>
        <dbReference type="SAM" id="Phobius"/>
    </source>
</evidence>
<evidence type="ECO:0000313" key="2">
    <source>
        <dbReference type="EMBL" id="SMD35109.1"/>
    </source>
</evidence>
<protein>
    <submittedName>
        <fullName evidence="2">Uncharacterized protein</fullName>
    </submittedName>
</protein>
<feature type="transmembrane region" description="Helical" evidence="1">
    <location>
        <begin position="31"/>
        <end position="47"/>
    </location>
</feature>
<keyword evidence="1" id="KW-1133">Transmembrane helix</keyword>
<keyword evidence="3" id="KW-1185">Reference proteome</keyword>
<dbReference type="Proteomes" id="UP000192472">
    <property type="component" value="Unassembled WGS sequence"/>
</dbReference>
<evidence type="ECO:0000313" key="3">
    <source>
        <dbReference type="Proteomes" id="UP000192472"/>
    </source>
</evidence>
<keyword evidence="1" id="KW-0472">Membrane</keyword>
<dbReference type="AlphaFoldDB" id="A0A1W2GEK7"/>
<dbReference type="STRING" id="692418.SAMN04488029_2346"/>
<dbReference type="RefSeq" id="WP_139793849.1">
    <property type="nucleotide sequence ID" value="NZ_FWYF01000002.1"/>
</dbReference>
<reference evidence="2 3" key="1">
    <citation type="submission" date="2017-04" db="EMBL/GenBank/DDBJ databases">
        <authorList>
            <person name="Afonso C.L."/>
            <person name="Miller P.J."/>
            <person name="Scott M.A."/>
            <person name="Spackman E."/>
            <person name="Goraichik I."/>
            <person name="Dimitrov K.M."/>
            <person name="Suarez D.L."/>
            <person name="Swayne D.E."/>
        </authorList>
    </citation>
    <scope>NUCLEOTIDE SEQUENCE [LARGE SCALE GENOMIC DNA]</scope>
    <source>
        <strain evidence="2 3">DSM 26133</strain>
    </source>
</reference>
<name>A0A1W2GEK7_REIFA</name>
<accession>A0A1W2GEK7</accession>
<keyword evidence="1" id="KW-0812">Transmembrane</keyword>
<organism evidence="2 3">
    <name type="scientific">Reichenbachiella faecimaris</name>
    <dbReference type="NCBI Taxonomy" id="692418"/>
    <lineage>
        <taxon>Bacteria</taxon>
        <taxon>Pseudomonadati</taxon>
        <taxon>Bacteroidota</taxon>
        <taxon>Cytophagia</taxon>
        <taxon>Cytophagales</taxon>
        <taxon>Reichenbachiellaceae</taxon>
        <taxon>Reichenbachiella</taxon>
    </lineage>
</organism>
<dbReference type="OrthoDB" id="1363904at2"/>